<dbReference type="InterPro" id="IPR001683">
    <property type="entry name" value="PX_dom"/>
</dbReference>
<dbReference type="OrthoDB" id="120967at2759"/>
<dbReference type="PROSITE" id="PS50195">
    <property type="entry name" value="PX"/>
    <property type="match status" value="1"/>
</dbReference>
<dbReference type="SUPFAM" id="SSF64268">
    <property type="entry name" value="PX domain"/>
    <property type="match status" value="1"/>
</dbReference>
<dbReference type="Proteomes" id="UP000023152">
    <property type="component" value="Unassembled WGS sequence"/>
</dbReference>
<dbReference type="AlphaFoldDB" id="X6MQT9"/>
<evidence type="ECO:0000259" key="1">
    <source>
        <dbReference type="PROSITE" id="PS50195"/>
    </source>
</evidence>
<dbReference type="CDD" id="cd06093">
    <property type="entry name" value="PX_domain"/>
    <property type="match status" value="1"/>
</dbReference>
<gene>
    <name evidence="2" type="ORF">RFI_21557</name>
</gene>
<name>X6MQT9_RETFI</name>
<organism evidence="2 3">
    <name type="scientific">Reticulomyxa filosa</name>
    <dbReference type="NCBI Taxonomy" id="46433"/>
    <lineage>
        <taxon>Eukaryota</taxon>
        <taxon>Sar</taxon>
        <taxon>Rhizaria</taxon>
        <taxon>Retaria</taxon>
        <taxon>Foraminifera</taxon>
        <taxon>Monothalamids</taxon>
        <taxon>Reticulomyxidae</taxon>
        <taxon>Reticulomyxa</taxon>
    </lineage>
</organism>
<dbReference type="GO" id="GO:0035091">
    <property type="term" value="F:phosphatidylinositol binding"/>
    <property type="evidence" value="ECO:0007669"/>
    <property type="project" value="InterPro"/>
</dbReference>
<sequence>MAQDESSDEKSKSIESLTKVLRLKSDGITNDTEASDIVKCMRMILHIRTTLASGDHDTGNKKSTTGGRVSEIANHGIAMTSHVVRVQINHERKMAFIEFDSKETATAVLTKYKTSSEAPLFNEHKCEVTSTTRDSIKIPVPANQIDITYHEYKAEKKRVNTYFFKKKKKGDYEGRLAFAPPPPRTKRQGDGLYEVEVAGFEVHESGKHALFQIVLYEENVKKTQVLKRYSEIWTLHENLTKLKDVWTLVVIKNLKFPPKTITKSLDDKFLESRKQLLQGYFDDLFTRFNKAKMQIAAVPLLSEFFGLMKG</sequence>
<proteinExistence type="predicted"/>
<evidence type="ECO:0000313" key="3">
    <source>
        <dbReference type="Proteomes" id="UP000023152"/>
    </source>
</evidence>
<dbReference type="InterPro" id="IPR036871">
    <property type="entry name" value="PX_dom_sf"/>
</dbReference>
<dbReference type="Gene3D" id="3.30.1520.10">
    <property type="entry name" value="Phox-like domain"/>
    <property type="match status" value="1"/>
</dbReference>
<evidence type="ECO:0000313" key="2">
    <source>
        <dbReference type="EMBL" id="ETO15807.1"/>
    </source>
</evidence>
<protein>
    <recommendedName>
        <fullName evidence="1">PX domain-containing protein</fullName>
    </recommendedName>
</protein>
<dbReference type="Pfam" id="PF00787">
    <property type="entry name" value="PX"/>
    <property type="match status" value="1"/>
</dbReference>
<reference evidence="2 3" key="1">
    <citation type="journal article" date="2013" name="Curr. Biol.">
        <title>The Genome of the Foraminiferan Reticulomyxa filosa.</title>
        <authorList>
            <person name="Glockner G."/>
            <person name="Hulsmann N."/>
            <person name="Schleicher M."/>
            <person name="Noegel A.A."/>
            <person name="Eichinger L."/>
            <person name="Gallinger C."/>
            <person name="Pawlowski J."/>
            <person name="Sierra R."/>
            <person name="Euteneuer U."/>
            <person name="Pillet L."/>
            <person name="Moustafa A."/>
            <person name="Platzer M."/>
            <person name="Groth M."/>
            <person name="Szafranski K."/>
            <person name="Schliwa M."/>
        </authorList>
    </citation>
    <scope>NUCLEOTIDE SEQUENCE [LARGE SCALE GENOMIC DNA]</scope>
</reference>
<comment type="caution">
    <text evidence="2">The sequence shown here is derived from an EMBL/GenBank/DDBJ whole genome shotgun (WGS) entry which is preliminary data.</text>
</comment>
<dbReference type="EMBL" id="ASPP01018787">
    <property type="protein sequence ID" value="ETO15807.1"/>
    <property type="molecule type" value="Genomic_DNA"/>
</dbReference>
<keyword evidence="3" id="KW-1185">Reference proteome</keyword>
<accession>X6MQT9</accession>
<feature type="domain" description="PX" evidence="1">
    <location>
        <begin position="189"/>
        <end position="310"/>
    </location>
</feature>